<feature type="transmembrane region" description="Helical" evidence="1">
    <location>
        <begin position="62"/>
        <end position="82"/>
    </location>
</feature>
<comment type="caution">
    <text evidence="2">The sequence shown here is derived from an EMBL/GenBank/DDBJ whole genome shotgun (WGS) entry which is preliminary data.</text>
</comment>
<dbReference type="AlphaFoldDB" id="A0AAP0HTW2"/>
<dbReference type="InterPro" id="IPR055323">
    <property type="entry name" value="C57A10.07/YOR238W"/>
</dbReference>
<protein>
    <submittedName>
        <fullName evidence="2">Uncharacterized protein</fullName>
    </submittedName>
</protein>
<dbReference type="PANTHER" id="PTHR28110:SF1">
    <property type="entry name" value="TRANSMEMBRANE PROTEIN"/>
    <property type="match status" value="1"/>
</dbReference>
<keyword evidence="1" id="KW-0472">Membrane</keyword>
<dbReference type="EMBL" id="JBBNAE010000009">
    <property type="protein sequence ID" value="KAK9096376.1"/>
    <property type="molecule type" value="Genomic_DNA"/>
</dbReference>
<evidence type="ECO:0000256" key="1">
    <source>
        <dbReference type="SAM" id="Phobius"/>
    </source>
</evidence>
<evidence type="ECO:0000313" key="2">
    <source>
        <dbReference type="EMBL" id="KAK9096376.1"/>
    </source>
</evidence>
<sequence length="451" mass="51005">MSNLLPLGLGTPKSFVNPYDLESGDFSKKSRKPKSSSISSNPLKMLKSIANRFRYLHKLHPFLLFFLSLSFGLTVLLILSFYDAKFRVLRVERGYSGSNLGAYPFKGLRNLVMVAGHSVYTSSSCGKVEVEESWFLEGYQRHPGQAATFLMHIREGVEIAARDEEGLLLFSGGETRRDAGPRSEAQSYWAVAESKGWFGRTLAIATFFSTYKIHDFVSHVAKPSTALSENFGLVLMRFENTIREKKQVFPIGISRFSLESGHKYQHGFTPVRQLVQLMLSMNKQGSPNELSIKCKQDVRRRALTEEHARDSFENLLFSVCRFRELTGTYPHNITVRPLTLDEYFLVISYDFKKERFADLHRVAIGFPEARFFYSGTPASSTAKELALKGEALVRAQFSQDPHGCSGSLHRKKLGRDPFHRSIPYPNGCPELQGMFRYCGTAPYPGALPWTK</sequence>
<organism evidence="2 3">
    <name type="scientific">Stephania japonica</name>
    <dbReference type="NCBI Taxonomy" id="461633"/>
    <lineage>
        <taxon>Eukaryota</taxon>
        <taxon>Viridiplantae</taxon>
        <taxon>Streptophyta</taxon>
        <taxon>Embryophyta</taxon>
        <taxon>Tracheophyta</taxon>
        <taxon>Spermatophyta</taxon>
        <taxon>Magnoliopsida</taxon>
        <taxon>Ranunculales</taxon>
        <taxon>Menispermaceae</taxon>
        <taxon>Menispermoideae</taxon>
        <taxon>Cissampelideae</taxon>
        <taxon>Stephania</taxon>
    </lineage>
</organism>
<dbReference type="PANTHER" id="PTHR28110">
    <property type="entry name" value="TRANSMEMBRANE PROTEIN"/>
    <property type="match status" value="1"/>
</dbReference>
<dbReference type="GO" id="GO:0005737">
    <property type="term" value="C:cytoplasm"/>
    <property type="evidence" value="ECO:0007669"/>
    <property type="project" value="TreeGrafter"/>
</dbReference>
<reference evidence="2 3" key="1">
    <citation type="submission" date="2024-01" db="EMBL/GenBank/DDBJ databases">
        <title>Genome assemblies of Stephania.</title>
        <authorList>
            <person name="Yang L."/>
        </authorList>
    </citation>
    <scope>NUCLEOTIDE SEQUENCE [LARGE SCALE GENOMIC DNA]</scope>
    <source>
        <strain evidence="2">QJT</strain>
        <tissue evidence="2">Leaf</tissue>
    </source>
</reference>
<keyword evidence="1" id="KW-1133">Transmembrane helix</keyword>
<gene>
    <name evidence="2" type="ORF">Sjap_021873</name>
</gene>
<evidence type="ECO:0000313" key="3">
    <source>
        <dbReference type="Proteomes" id="UP001417504"/>
    </source>
</evidence>
<name>A0AAP0HTW2_9MAGN</name>
<dbReference type="Proteomes" id="UP001417504">
    <property type="component" value="Unassembled WGS sequence"/>
</dbReference>
<keyword evidence="3" id="KW-1185">Reference proteome</keyword>
<keyword evidence="1" id="KW-0812">Transmembrane</keyword>
<accession>A0AAP0HTW2</accession>
<proteinExistence type="predicted"/>